<dbReference type="InterPro" id="IPR003358">
    <property type="entry name" value="tRNA_(Gua-N-7)_MeTrfase_Trmb"/>
</dbReference>
<evidence type="ECO:0000256" key="2">
    <source>
        <dbReference type="ARBA" id="ARBA00003015"/>
    </source>
</evidence>
<evidence type="ECO:0000256" key="7">
    <source>
        <dbReference type="HAMAP-Rule" id="MF_01057"/>
    </source>
</evidence>
<feature type="binding site" evidence="7">
    <location>
        <position position="54"/>
    </location>
    <ligand>
        <name>S-adenosyl-L-methionine</name>
        <dbReference type="ChEBI" id="CHEBI:59789"/>
    </ligand>
</feature>
<protein>
    <recommendedName>
        <fullName evidence="7">tRNA (guanine-N(7)-)-methyltransferase</fullName>
        <ecNumber evidence="7">2.1.1.33</ecNumber>
    </recommendedName>
    <alternativeName>
        <fullName evidence="7">tRNA (guanine(46)-N(7))-methyltransferase</fullName>
    </alternativeName>
    <alternativeName>
        <fullName evidence="7">tRNA(m7G46)-methyltransferase</fullName>
    </alternativeName>
</protein>
<dbReference type="GO" id="GO:0043527">
    <property type="term" value="C:tRNA methyltransferase complex"/>
    <property type="evidence" value="ECO:0007669"/>
    <property type="project" value="TreeGrafter"/>
</dbReference>
<feature type="binding site" evidence="7">
    <location>
        <begin position="196"/>
        <end position="199"/>
    </location>
    <ligand>
        <name>substrate</name>
    </ligand>
</feature>
<gene>
    <name evidence="7" type="primary">trmB</name>
    <name evidence="8" type="ORF">AVDCRST_MAG16-3035</name>
</gene>
<dbReference type="InterPro" id="IPR055361">
    <property type="entry name" value="tRNA_methyltr_TrmB_bact"/>
</dbReference>
<evidence type="ECO:0000256" key="4">
    <source>
        <dbReference type="ARBA" id="ARBA00022679"/>
    </source>
</evidence>
<keyword evidence="5 7" id="KW-0949">S-adenosyl-L-methionine</keyword>
<keyword evidence="6 7" id="KW-0819">tRNA processing</keyword>
<dbReference type="Pfam" id="PF02390">
    <property type="entry name" value="Methyltransf_4"/>
    <property type="match status" value="1"/>
</dbReference>
<feature type="binding site" evidence="7">
    <location>
        <position position="106"/>
    </location>
    <ligand>
        <name>S-adenosyl-L-methionine</name>
        <dbReference type="ChEBI" id="CHEBI:59789"/>
    </ligand>
</feature>
<keyword evidence="4 7" id="KW-0808">Transferase</keyword>
<proteinExistence type="inferred from homology"/>
<feature type="binding site" evidence="7">
    <location>
        <position position="165"/>
    </location>
    <ligand>
        <name>substrate</name>
    </ligand>
</feature>
<comment type="similarity">
    <text evidence="7">Belongs to the class I-like SAM-binding methyltransferase superfamily. TrmB family.</text>
</comment>
<comment type="catalytic activity">
    <reaction evidence="1 7">
        <text>guanosine(46) in tRNA + S-adenosyl-L-methionine = N(7)-methylguanosine(46) in tRNA + S-adenosyl-L-homocysteine</text>
        <dbReference type="Rhea" id="RHEA:42708"/>
        <dbReference type="Rhea" id="RHEA-COMP:10188"/>
        <dbReference type="Rhea" id="RHEA-COMP:10189"/>
        <dbReference type="ChEBI" id="CHEBI:57856"/>
        <dbReference type="ChEBI" id="CHEBI:59789"/>
        <dbReference type="ChEBI" id="CHEBI:74269"/>
        <dbReference type="ChEBI" id="CHEBI:74480"/>
        <dbReference type="EC" id="2.1.1.33"/>
    </reaction>
</comment>
<evidence type="ECO:0000313" key="8">
    <source>
        <dbReference type="EMBL" id="CAA9360773.1"/>
    </source>
</evidence>
<dbReference type="EC" id="2.1.1.33" evidence="7"/>
<sequence>MERDEAVRSWKARRRTSPGQAADLARLGPAYAVAVDRPLDAPAVFGRSAPLVLEIGSGTGEATAAMAAADPSRDVLAVEVHTPGVAALLRRVESLGLRNVRVVEADALLVLTELVASGSLDEVRVFFPDPWPKSRHAKRRLVSPAFASLVADRLRPGGRLHVATDWPSYAEHARRVLDDSPALVVVGQDRGERPVTRFEARGCAAGRAPHDLVAVRAAG</sequence>
<dbReference type="NCBIfam" id="TIGR00091">
    <property type="entry name" value="tRNA (guanosine(46)-N7)-methyltransferase TrmB"/>
    <property type="match status" value="1"/>
</dbReference>
<dbReference type="AlphaFoldDB" id="A0A6J4MKX6"/>
<dbReference type="PANTHER" id="PTHR23417">
    <property type="entry name" value="3-DEOXY-D-MANNO-OCTULOSONIC-ACID TRANSFERASE/TRNA GUANINE-N 7 - -METHYLTRANSFERASE"/>
    <property type="match status" value="1"/>
</dbReference>
<dbReference type="PANTHER" id="PTHR23417:SF14">
    <property type="entry name" value="PENTACOTRIPEPTIDE-REPEAT REGION OF PRORP DOMAIN-CONTAINING PROTEIN"/>
    <property type="match status" value="1"/>
</dbReference>
<dbReference type="UniPathway" id="UPA00989"/>
<comment type="pathway">
    <text evidence="7">tRNA modification; N(7)-methylguanine-tRNA biosynthesis.</text>
</comment>
<dbReference type="SUPFAM" id="SSF53335">
    <property type="entry name" value="S-adenosyl-L-methionine-dependent methyltransferases"/>
    <property type="match status" value="1"/>
</dbReference>
<comment type="caution">
    <text evidence="7">Lacks conserved residue(s) required for the propagation of feature annotation.</text>
</comment>
<organism evidence="8">
    <name type="scientific">uncultured Frankineae bacterium</name>
    <dbReference type="NCBI Taxonomy" id="437475"/>
    <lineage>
        <taxon>Bacteria</taxon>
        <taxon>Bacillati</taxon>
        <taxon>Actinomycetota</taxon>
        <taxon>Actinomycetes</taxon>
        <taxon>Frankiales</taxon>
        <taxon>environmental samples</taxon>
    </lineage>
</organism>
<comment type="function">
    <text evidence="2 7">Catalyzes the formation of N(7)-methylguanine at position 46 (m7G46) in tRNA.</text>
</comment>
<dbReference type="Gene3D" id="3.40.50.150">
    <property type="entry name" value="Vaccinia Virus protein VP39"/>
    <property type="match status" value="1"/>
</dbReference>
<evidence type="ECO:0000256" key="3">
    <source>
        <dbReference type="ARBA" id="ARBA00022603"/>
    </source>
</evidence>
<dbReference type="CDD" id="cd02440">
    <property type="entry name" value="AdoMet_MTases"/>
    <property type="match status" value="1"/>
</dbReference>
<dbReference type="PROSITE" id="PS51625">
    <property type="entry name" value="SAM_MT_TRMB"/>
    <property type="match status" value="1"/>
</dbReference>
<name>A0A6J4MKX6_9ACTN</name>
<accession>A0A6J4MKX6</accession>
<feature type="binding site" evidence="7">
    <location>
        <position position="129"/>
    </location>
    <ligand>
        <name>S-adenosyl-L-methionine</name>
        <dbReference type="ChEBI" id="CHEBI:59789"/>
    </ligand>
</feature>
<evidence type="ECO:0000256" key="5">
    <source>
        <dbReference type="ARBA" id="ARBA00022691"/>
    </source>
</evidence>
<keyword evidence="3 7" id="KW-0489">Methyltransferase</keyword>
<dbReference type="InterPro" id="IPR029063">
    <property type="entry name" value="SAM-dependent_MTases_sf"/>
</dbReference>
<dbReference type="HAMAP" id="MF_01057">
    <property type="entry name" value="tRNA_methyltr_TrmB"/>
    <property type="match status" value="1"/>
</dbReference>
<evidence type="ECO:0000256" key="1">
    <source>
        <dbReference type="ARBA" id="ARBA00000142"/>
    </source>
</evidence>
<dbReference type="EMBL" id="CADCUE010000285">
    <property type="protein sequence ID" value="CAA9360773.1"/>
    <property type="molecule type" value="Genomic_DNA"/>
</dbReference>
<feature type="binding site" evidence="7">
    <location>
        <position position="79"/>
    </location>
    <ligand>
        <name>S-adenosyl-L-methionine</name>
        <dbReference type="ChEBI" id="CHEBI:59789"/>
    </ligand>
</feature>
<dbReference type="GO" id="GO:0008176">
    <property type="term" value="F:tRNA (guanine(46)-N7)-methyltransferase activity"/>
    <property type="evidence" value="ECO:0007669"/>
    <property type="project" value="UniProtKB-UniRule"/>
</dbReference>
<evidence type="ECO:0000256" key="6">
    <source>
        <dbReference type="ARBA" id="ARBA00022694"/>
    </source>
</evidence>
<reference evidence="8" key="1">
    <citation type="submission" date="2020-02" db="EMBL/GenBank/DDBJ databases">
        <authorList>
            <person name="Meier V. D."/>
        </authorList>
    </citation>
    <scope>NUCLEOTIDE SEQUENCE</scope>
    <source>
        <strain evidence="8">AVDCRST_MAG16</strain>
    </source>
</reference>
<feature type="binding site" evidence="7">
    <location>
        <position position="133"/>
    </location>
    <ligand>
        <name>substrate</name>
    </ligand>
</feature>